<dbReference type="InterPro" id="IPR003439">
    <property type="entry name" value="ABC_transporter-like_ATP-bd"/>
</dbReference>
<evidence type="ECO:0000313" key="5">
    <source>
        <dbReference type="Proteomes" id="UP001235030"/>
    </source>
</evidence>
<protein>
    <submittedName>
        <fullName evidence="4">Vitamin B12 import ATP-binding protein BtuD</fullName>
    </submittedName>
</protein>
<feature type="domain" description="ABC transporter" evidence="3">
    <location>
        <begin position="5"/>
        <end position="230"/>
    </location>
</feature>
<accession>A0ABY9Q6T4</accession>
<keyword evidence="1" id="KW-0547">Nucleotide-binding</keyword>
<proteinExistence type="predicted"/>
<reference evidence="4 5" key="1">
    <citation type="submission" date="2022-07" db="EMBL/GenBank/DDBJ databases">
        <title>Genome sequence of Terrisporobacter mayombei DSM6539.</title>
        <authorList>
            <person name="Boeer T."/>
            <person name="Bengelsdorf F.R."/>
            <person name="Daniel R."/>
            <person name="Poehlein A."/>
        </authorList>
    </citation>
    <scope>NUCLEOTIDE SEQUENCE [LARGE SCALE GENOMIC DNA]</scope>
    <source>
        <strain evidence="4 5">DSM 6539</strain>
    </source>
</reference>
<dbReference type="Proteomes" id="UP001235030">
    <property type="component" value="Chromosome"/>
</dbReference>
<dbReference type="PROSITE" id="PS50893">
    <property type="entry name" value="ABC_TRANSPORTER_2"/>
    <property type="match status" value="1"/>
</dbReference>
<dbReference type="InterPro" id="IPR003593">
    <property type="entry name" value="AAA+_ATPase"/>
</dbReference>
<dbReference type="EMBL" id="CP101637">
    <property type="protein sequence ID" value="WMT82780.1"/>
    <property type="molecule type" value="Genomic_DNA"/>
</dbReference>
<dbReference type="PANTHER" id="PTHR43158">
    <property type="entry name" value="SKFA PEPTIDE EXPORT ATP-BINDING PROTEIN SKFE"/>
    <property type="match status" value="1"/>
</dbReference>
<dbReference type="PANTHER" id="PTHR43158:SF5">
    <property type="entry name" value="ABC TRANSPORTER, ATP-BINDING PROTEIN"/>
    <property type="match status" value="1"/>
</dbReference>
<gene>
    <name evidence="4" type="primary">btuD_5</name>
    <name evidence="4" type="ORF">TEMA_32720</name>
</gene>
<keyword evidence="5" id="KW-1185">Reference proteome</keyword>
<sequence length="295" mass="34223">MSIAIEVKNISHNFKDKVVCDNISMDFEEDKIYGLLGKNGAGKSTLINIITNQLICDSGEVKIFGKNPREDVSVLEDVCVVREKEFFDATYKVKDIFKAYSYFYKDYDYKLQDKLCRLFEINKKLVYKKLSRGMKTLVSNIIGICSNAPITIFDEPTIGLDAVNRQEFYNVLLESYMDKNRTIIISTHLINEVEELLEKVLMIKDGKVKVDDYIDEVRDKSHYISGKREDLNRLSILQEMILAKSFGNNKMCAYYGDINNEDFIMIENSDIELDKMSLQDLFINMNKKEEALYEK</sequence>
<evidence type="ECO:0000259" key="3">
    <source>
        <dbReference type="PROSITE" id="PS50893"/>
    </source>
</evidence>
<dbReference type="Pfam" id="PF00005">
    <property type="entry name" value="ABC_tran"/>
    <property type="match status" value="1"/>
</dbReference>
<keyword evidence="2 4" id="KW-0067">ATP-binding</keyword>
<dbReference type="CDD" id="cd03230">
    <property type="entry name" value="ABC_DR_subfamily_A"/>
    <property type="match status" value="1"/>
</dbReference>
<dbReference type="RefSeq" id="WP_228105475.1">
    <property type="nucleotide sequence ID" value="NZ_CP101637.1"/>
</dbReference>
<dbReference type="InterPro" id="IPR027417">
    <property type="entry name" value="P-loop_NTPase"/>
</dbReference>
<evidence type="ECO:0000256" key="1">
    <source>
        <dbReference type="ARBA" id="ARBA00022741"/>
    </source>
</evidence>
<dbReference type="Gene3D" id="3.40.50.300">
    <property type="entry name" value="P-loop containing nucleotide triphosphate hydrolases"/>
    <property type="match status" value="1"/>
</dbReference>
<evidence type="ECO:0000313" key="4">
    <source>
        <dbReference type="EMBL" id="WMT82780.1"/>
    </source>
</evidence>
<evidence type="ECO:0000256" key="2">
    <source>
        <dbReference type="ARBA" id="ARBA00022840"/>
    </source>
</evidence>
<name>A0ABY9Q6T4_9FIRM</name>
<dbReference type="SMART" id="SM00382">
    <property type="entry name" value="AAA"/>
    <property type="match status" value="1"/>
</dbReference>
<dbReference type="SUPFAM" id="SSF52540">
    <property type="entry name" value="P-loop containing nucleoside triphosphate hydrolases"/>
    <property type="match status" value="1"/>
</dbReference>
<organism evidence="4 5">
    <name type="scientific">Terrisporobacter mayombei</name>
    <dbReference type="NCBI Taxonomy" id="1541"/>
    <lineage>
        <taxon>Bacteria</taxon>
        <taxon>Bacillati</taxon>
        <taxon>Bacillota</taxon>
        <taxon>Clostridia</taxon>
        <taxon>Peptostreptococcales</taxon>
        <taxon>Peptostreptococcaceae</taxon>
        <taxon>Terrisporobacter</taxon>
    </lineage>
</organism>
<dbReference type="GO" id="GO:0005524">
    <property type="term" value="F:ATP binding"/>
    <property type="evidence" value="ECO:0007669"/>
    <property type="project" value="UniProtKB-KW"/>
</dbReference>